<keyword evidence="2" id="KW-0121">Carboxypeptidase</keyword>
<dbReference type="GO" id="GO:0008270">
    <property type="term" value="F:zinc ion binding"/>
    <property type="evidence" value="ECO:0007669"/>
    <property type="project" value="InterPro"/>
</dbReference>
<dbReference type="Pfam" id="PF00246">
    <property type="entry name" value="Peptidase_M14"/>
    <property type="match status" value="1"/>
</dbReference>
<evidence type="ECO:0000313" key="3">
    <source>
        <dbReference type="Proteomes" id="UP000254925"/>
    </source>
</evidence>
<gene>
    <name evidence="2" type="ORF">DES45_10242</name>
</gene>
<protein>
    <submittedName>
        <fullName evidence="2">Zinc carboxypeptidase</fullName>
    </submittedName>
</protein>
<evidence type="ECO:0000259" key="1">
    <source>
        <dbReference type="Pfam" id="PF00246"/>
    </source>
</evidence>
<dbReference type="Gene3D" id="3.40.630.10">
    <property type="entry name" value="Zn peptidases"/>
    <property type="match status" value="1"/>
</dbReference>
<dbReference type="GO" id="GO:0004181">
    <property type="term" value="F:metallocarboxypeptidase activity"/>
    <property type="evidence" value="ECO:0007669"/>
    <property type="project" value="InterPro"/>
</dbReference>
<dbReference type="SUPFAM" id="SSF53187">
    <property type="entry name" value="Zn-dependent exopeptidases"/>
    <property type="match status" value="1"/>
</dbReference>
<dbReference type="AlphaFoldDB" id="A0A370HQ20"/>
<comment type="caution">
    <text evidence="2">The sequence shown here is derived from an EMBL/GenBank/DDBJ whole genome shotgun (WGS) entry which is preliminary data.</text>
</comment>
<dbReference type="EMBL" id="QQBB01000002">
    <property type="protein sequence ID" value="RDI60656.1"/>
    <property type="molecule type" value="Genomic_DNA"/>
</dbReference>
<organism evidence="2 3">
    <name type="scientific">Microvirga subterranea</name>
    <dbReference type="NCBI Taxonomy" id="186651"/>
    <lineage>
        <taxon>Bacteria</taxon>
        <taxon>Pseudomonadati</taxon>
        <taxon>Pseudomonadota</taxon>
        <taxon>Alphaproteobacteria</taxon>
        <taxon>Hyphomicrobiales</taxon>
        <taxon>Methylobacteriaceae</taxon>
        <taxon>Microvirga</taxon>
    </lineage>
</organism>
<evidence type="ECO:0000313" key="2">
    <source>
        <dbReference type="EMBL" id="RDI60656.1"/>
    </source>
</evidence>
<name>A0A370HQ20_9HYPH</name>
<keyword evidence="2" id="KW-0645">Protease</keyword>
<sequence>MTILLDTRIPRTLDILLRDWAGEANRGAHLEAWLFEDEAARREGEEALARAGVTARLRSAYKPLVHAFLEDIDLKGVTRVTVRYPVHEAADPNRFLSEAYPLAALLDGIETAFEPGAADLTYRVTAEYEDGRTEEHAVFAPNRLRNNHLSQKDLAPTGWLKVTSRPDGAPDVDESLETEAQQVFHAVMQAIAAHDWPPEEPYAETLAIDVTIPGIERPLGYDDEVMSTREALHEDFYFSLLEFFKHKSGRPPEDRSLQPGQIVPDIRAGEGDAQVRVELRSFGAPQDPARPEQDIETADAAPGLAQIHRELTVLPGETFEGLSREGRPVRGVYRPGSRPAVLVTGGQHANETSAPVGALRAVRRLLVDPDANIAFIPVENPDGYALHGRLCEANPRHMHHAARYTSLGNDLEYDRGNPTYEKGARIQALQMSGAKLHVNLHGYPAHEWTRPFTGYLPRGFELWSIPKGFFLVMRHKPAWAEQARILVEAVTKGLSAVPGLPEFNRRQIEICAIHSGGTPYEIINDIPCLLTADERYPTPLTLITEFPDETIYGDAYRFAHTVQMTTVIAAEAAFAALMATVPEEMLVPSA</sequence>
<dbReference type="RefSeq" id="WP_114768890.1">
    <property type="nucleotide sequence ID" value="NZ_QQBB01000002.1"/>
</dbReference>
<dbReference type="InterPro" id="IPR000834">
    <property type="entry name" value="Peptidase_M14"/>
</dbReference>
<accession>A0A370HQ20</accession>
<keyword evidence="3" id="KW-1185">Reference proteome</keyword>
<dbReference type="Proteomes" id="UP000254925">
    <property type="component" value="Unassembled WGS sequence"/>
</dbReference>
<keyword evidence="2" id="KW-0378">Hydrolase</keyword>
<reference evidence="2 3" key="1">
    <citation type="submission" date="2018-07" db="EMBL/GenBank/DDBJ databases">
        <title>Genomic Encyclopedia of Type Strains, Phase IV (KMG-IV): sequencing the most valuable type-strain genomes for metagenomic binning, comparative biology and taxonomic classification.</title>
        <authorList>
            <person name="Goeker M."/>
        </authorList>
    </citation>
    <scope>NUCLEOTIDE SEQUENCE [LARGE SCALE GENOMIC DNA]</scope>
    <source>
        <strain evidence="2 3">DSM 14364</strain>
    </source>
</reference>
<dbReference type="GO" id="GO:0006508">
    <property type="term" value="P:proteolysis"/>
    <property type="evidence" value="ECO:0007669"/>
    <property type="project" value="InterPro"/>
</dbReference>
<proteinExistence type="predicted"/>
<dbReference type="OrthoDB" id="7956186at2"/>
<feature type="domain" description="Peptidase M14" evidence="1">
    <location>
        <begin position="321"/>
        <end position="388"/>
    </location>
</feature>